<dbReference type="Proteomes" id="UP000800038">
    <property type="component" value="Unassembled WGS sequence"/>
</dbReference>
<feature type="region of interest" description="Disordered" evidence="1">
    <location>
        <begin position="1"/>
        <end position="25"/>
    </location>
</feature>
<dbReference type="AlphaFoldDB" id="A0A6A5SPZ2"/>
<gene>
    <name evidence="2" type="ORF">EJ02DRAFT_329822</name>
</gene>
<organism evidence="2 3">
    <name type="scientific">Clathrospora elynae</name>
    <dbReference type="NCBI Taxonomy" id="706981"/>
    <lineage>
        <taxon>Eukaryota</taxon>
        <taxon>Fungi</taxon>
        <taxon>Dikarya</taxon>
        <taxon>Ascomycota</taxon>
        <taxon>Pezizomycotina</taxon>
        <taxon>Dothideomycetes</taxon>
        <taxon>Pleosporomycetidae</taxon>
        <taxon>Pleosporales</taxon>
        <taxon>Diademaceae</taxon>
        <taxon>Clathrospora</taxon>
    </lineage>
</organism>
<name>A0A6A5SPZ2_9PLEO</name>
<dbReference type="EMBL" id="ML976032">
    <property type="protein sequence ID" value="KAF1942705.1"/>
    <property type="molecule type" value="Genomic_DNA"/>
</dbReference>
<keyword evidence="3" id="KW-1185">Reference proteome</keyword>
<feature type="non-terminal residue" evidence="2">
    <location>
        <position position="58"/>
    </location>
</feature>
<evidence type="ECO:0000256" key="1">
    <source>
        <dbReference type="SAM" id="MobiDB-lite"/>
    </source>
</evidence>
<reference evidence="2" key="1">
    <citation type="journal article" date="2020" name="Stud. Mycol.">
        <title>101 Dothideomycetes genomes: a test case for predicting lifestyles and emergence of pathogens.</title>
        <authorList>
            <person name="Haridas S."/>
            <person name="Albert R."/>
            <person name="Binder M."/>
            <person name="Bloem J."/>
            <person name="Labutti K."/>
            <person name="Salamov A."/>
            <person name="Andreopoulos B."/>
            <person name="Baker S."/>
            <person name="Barry K."/>
            <person name="Bills G."/>
            <person name="Bluhm B."/>
            <person name="Cannon C."/>
            <person name="Castanera R."/>
            <person name="Culley D."/>
            <person name="Daum C."/>
            <person name="Ezra D."/>
            <person name="Gonzalez J."/>
            <person name="Henrissat B."/>
            <person name="Kuo A."/>
            <person name="Liang C."/>
            <person name="Lipzen A."/>
            <person name="Lutzoni F."/>
            <person name="Magnuson J."/>
            <person name="Mondo S."/>
            <person name="Nolan M."/>
            <person name="Ohm R."/>
            <person name="Pangilinan J."/>
            <person name="Park H.-J."/>
            <person name="Ramirez L."/>
            <person name="Alfaro M."/>
            <person name="Sun H."/>
            <person name="Tritt A."/>
            <person name="Yoshinaga Y."/>
            <person name="Zwiers L.-H."/>
            <person name="Turgeon B."/>
            <person name="Goodwin S."/>
            <person name="Spatafora J."/>
            <person name="Crous P."/>
            <person name="Grigoriev I."/>
        </authorList>
    </citation>
    <scope>NUCLEOTIDE SEQUENCE</scope>
    <source>
        <strain evidence="2">CBS 161.51</strain>
    </source>
</reference>
<accession>A0A6A5SPZ2</accession>
<protein>
    <submittedName>
        <fullName evidence="2">Uncharacterized protein</fullName>
    </submittedName>
</protein>
<dbReference type="OrthoDB" id="3781573at2759"/>
<evidence type="ECO:0000313" key="3">
    <source>
        <dbReference type="Proteomes" id="UP000800038"/>
    </source>
</evidence>
<proteinExistence type="predicted"/>
<sequence length="58" mass="6046">RQKRGAEPPKAAPKCARTAKGSASQPIAIEASQPILPVRTSPRKALAIAASQATDERP</sequence>
<feature type="non-terminal residue" evidence="2">
    <location>
        <position position="1"/>
    </location>
</feature>
<evidence type="ECO:0000313" key="2">
    <source>
        <dbReference type="EMBL" id="KAF1942705.1"/>
    </source>
</evidence>